<dbReference type="Gene3D" id="2.30.29.30">
    <property type="entry name" value="Pleckstrin-homology domain (PH domain)/Phosphotyrosine-binding domain (PTB)"/>
    <property type="match status" value="4"/>
</dbReference>
<evidence type="ECO:0000256" key="13">
    <source>
        <dbReference type="ARBA" id="ARBA00023125"/>
    </source>
</evidence>
<dbReference type="PROSITE" id="PS50199">
    <property type="entry name" value="ZF_RANBP2_2"/>
    <property type="match status" value="3"/>
</dbReference>
<feature type="domain" description="RanBD1" evidence="23">
    <location>
        <begin position="2647"/>
        <end position="2762"/>
    </location>
</feature>
<accession>A0A210QD00</accession>
<dbReference type="InterPro" id="IPR045255">
    <property type="entry name" value="RanBP1-like"/>
</dbReference>
<evidence type="ECO:0000313" key="27">
    <source>
        <dbReference type="Proteomes" id="UP000242188"/>
    </source>
</evidence>
<evidence type="ECO:0000256" key="7">
    <source>
        <dbReference type="ARBA" id="ARBA00022737"/>
    </source>
</evidence>
<feature type="compositionally biased region" description="Polar residues" evidence="22">
    <location>
        <begin position="1865"/>
        <end position="1879"/>
    </location>
</feature>
<evidence type="ECO:0000256" key="15">
    <source>
        <dbReference type="ARBA" id="ARBA00023136"/>
    </source>
</evidence>
<feature type="compositionally biased region" description="Polar residues" evidence="22">
    <location>
        <begin position="2282"/>
        <end position="2295"/>
    </location>
</feature>
<dbReference type="InterPro" id="IPR019734">
    <property type="entry name" value="TPR_rpt"/>
</dbReference>
<dbReference type="SUPFAM" id="SSF90209">
    <property type="entry name" value="Ran binding protein zinc finger-like"/>
    <property type="match status" value="3"/>
</dbReference>
<feature type="compositionally biased region" description="Polar residues" evidence="22">
    <location>
        <begin position="2265"/>
        <end position="2274"/>
    </location>
</feature>
<feature type="domain" description="RanBD1" evidence="23">
    <location>
        <begin position="1314"/>
        <end position="1450"/>
    </location>
</feature>
<keyword evidence="16" id="KW-0539">Nucleus</keyword>
<feature type="region of interest" description="Disordered" evidence="22">
    <location>
        <begin position="2219"/>
        <end position="2313"/>
    </location>
</feature>
<dbReference type="GO" id="GO:0005737">
    <property type="term" value="C:cytoplasm"/>
    <property type="evidence" value="ECO:0007669"/>
    <property type="project" value="TreeGrafter"/>
</dbReference>
<feature type="region of interest" description="Disordered" evidence="22">
    <location>
        <begin position="1599"/>
        <end position="1629"/>
    </location>
</feature>
<evidence type="ECO:0000256" key="12">
    <source>
        <dbReference type="ARBA" id="ARBA00023010"/>
    </source>
</evidence>
<feature type="compositionally biased region" description="Polar residues" evidence="22">
    <location>
        <begin position="1799"/>
        <end position="1850"/>
    </location>
</feature>
<dbReference type="SMART" id="SM00547">
    <property type="entry name" value="ZnF_RBZ"/>
    <property type="match status" value="3"/>
</dbReference>
<evidence type="ECO:0000256" key="9">
    <source>
        <dbReference type="ARBA" id="ARBA00022816"/>
    </source>
</evidence>
<evidence type="ECO:0000256" key="22">
    <source>
        <dbReference type="SAM" id="MobiDB-lite"/>
    </source>
</evidence>
<feature type="compositionally biased region" description="Low complexity" evidence="22">
    <location>
        <begin position="2221"/>
        <end position="2261"/>
    </location>
</feature>
<protein>
    <recommendedName>
        <fullName evidence="18">Nuclear pore complex protein Nup153</fullName>
    </recommendedName>
    <alternativeName>
        <fullName evidence="20">153 kDa nucleoporin</fullName>
    </alternativeName>
    <alternativeName>
        <fullName evidence="19">Nucleoporin Nup153</fullName>
    </alternativeName>
</protein>
<dbReference type="InterPro" id="IPR011990">
    <property type="entry name" value="TPR-like_helical_dom_sf"/>
</dbReference>
<gene>
    <name evidence="26" type="ORF">KP79_PYT12771</name>
</gene>
<dbReference type="Proteomes" id="UP000242188">
    <property type="component" value="Unassembled WGS sequence"/>
</dbReference>
<keyword evidence="5" id="KW-0597">Phosphoprotein</keyword>
<dbReference type="FunFam" id="4.10.1060.10:FF:000001">
    <property type="entry name" value="Nuclear pore complex protein Nup153"/>
    <property type="match status" value="3"/>
</dbReference>
<evidence type="ECO:0000256" key="19">
    <source>
        <dbReference type="ARBA" id="ARBA00078197"/>
    </source>
</evidence>
<evidence type="ECO:0000256" key="14">
    <source>
        <dbReference type="ARBA" id="ARBA00023132"/>
    </source>
</evidence>
<dbReference type="GO" id="GO:0005643">
    <property type="term" value="C:nuclear pore"/>
    <property type="evidence" value="ECO:0007669"/>
    <property type="project" value="UniProtKB-SubCell"/>
</dbReference>
<dbReference type="EMBL" id="NEDP02004118">
    <property type="protein sequence ID" value="OWF46598.1"/>
    <property type="molecule type" value="Genomic_DNA"/>
</dbReference>
<dbReference type="GO" id="GO:0008270">
    <property type="term" value="F:zinc ion binding"/>
    <property type="evidence" value="ECO:0007669"/>
    <property type="project" value="UniProtKB-KW"/>
</dbReference>
<evidence type="ECO:0000256" key="16">
    <source>
        <dbReference type="ARBA" id="ARBA00023242"/>
    </source>
</evidence>
<evidence type="ECO:0000256" key="1">
    <source>
        <dbReference type="ARBA" id="ARBA00001947"/>
    </source>
</evidence>
<feature type="domain" description="4Fe-4S ferredoxin-type" evidence="25">
    <location>
        <begin position="2101"/>
        <end position="2131"/>
    </location>
</feature>
<evidence type="ECO:0000256" key="3">
    <source>
        <dbReference type="ARBA" id="ARBA00004567"/>
    </source>
</evidence>
<organism evidence="26 27">
    <name type="scientific">Mizuhopecten yessoensis</name>
    <name type="common">Japanese scallop</name>
    <name type="synonym">Patinopecten yessoensis</name>
    <dbReference type="NCBI Taxonomy" id="6573"/>
    <lineage>
        <taxon>Eukaryota</taxon>
        <taxon>Metazoa</taxon>
        <taxon>Spiralia</taxon>
        <taxon>Lophotrochozoa</taxon>
        <taxon>Mollusca</taxon>
        <taxon>Bivalvia</taxon>
        <taxon>Autobranchia</taxon>
        <taxon>Pteriomorphia</taxon>
        <taxon>Pectinida</taxon>
        <taxon>Pectinoidea</taxon>
        <taxon>Pectinidae</taxon>
        <taxon>Mizuhopecten</taxon>
    </lineage>
</organism>
<dbReference type="Pfam" id="PF00641">
    <property type="entry name" value="Zn_ribbon_RanBP"/>
    <property type="match status" value="3"/>
</dbReference>
<feature type="region of interest" description="Disordered" evidence="22">
    <location>
        <begin position="2594"/>
        <end position="2647"/>
    </location>
</feature>
<dbReference type="InterPro" id="IPR017896">
    <property type="entry name" value="4Fe4S_Fe-S-bd"/>
</dbReference>
<evidence type="ECO:0000256" key="11">
    <source>
        <dbReference type="ARBA" id="ARBA00022927"/>
    </source>
</evidence>
<evidence type="ECO:0000256" key="10">
    <source>
        <dbReference type="ARBA" id="ARBA00022833"/>
    </source>
</evidence>
<evidence type="ECO:0000256" key="5">
    <source>
        <dbReference type="ARBA" id="ARBA00022553"/>
    </source>
</evidence>
<feature type="domain" description="RanBD1" evidence="23">
    <location>
        <begin position="1910"/>
        <end position="2045"/>
    </location>
</feature>
<dbReference type="Gene3D" id="1.25.40.10">
    <property type="entry name" value="Tetratricopeptide repeat domain"/>
    <property type="match status" value="1"/>
</dbReference>
<evidence type="ECO:0000256" key="18">
    <source>
        <dbReference type="ARBA" id="ARBA00068609"/>
    </source>
</evidence>
<comment type="caution">
    <text evidence="26">The sequence shown here is derived from an EMBL/GenBank/DDBJ whole genome shotgun (WGS) entry which is preliminary data.</text>
</comment>
<dbReference type="GO" id="GO:0005096">
    <property type="term" value="F:GTPase activator activity"/>
    <property type="evidence" value="ECO:0007669"/>
    <property type="project" value="TreeGrafter"/>
</dbReference>
<keyword evidence="12" id="KW-0811">Translocation</keyword>
<keyword evidence="9" id="KW-0509">mRNA transport</keyword>
<comment type="cofactor">
    <cofactor evidence="1">
        <name>Zn(2+)</name>
        <dbReference type="ChEBI" id="CHEBI:29105"/>
    </cofactor>
</comment>
<dbReference type="GO" id="GO:0031965">
    <property type="term" value="C:nuclear membrane"/>
    <property type="evidence" value="ECO:0007669"/>
    <property type="project" value="UniProtKB-SubCell"/>
</dbReference>
<feature type="compositionally biased region" description="Polar residues" evidence="22">
    <location>
        <begin position="2332"/>
        <end position="2342"/>
    </location>
</feature>
<feature type="compositionally biased region" description="Polar residues" evidence="22">
    <location>
        <begin position="2303"/>
        <end position="2312"/>
    </location>
</feature>
<feature type="region of interest" description="Disordered" evidence="22">
    <location>
        <begin position="2326"/>
        <end position="2385"/>
    </location>
</feature>
<keyword evidence="27" id="KW-1185">Reference proteome</keyword>
<dbReference type="PROSITE" id="PS51379">
    <property type="entry name" value="4FE4S_FER_2"/>
    <property type="match status" value="1"/>
</dbReference>
<evidence type="ECO:0000256" key="6">
    <source>
        <dbReference type="ARBA" id="ARBA00022723"/>
    </source>
</evidence>
<evidence type="ECO:0000256" key="17">
    <source>
        <dbReference type="ARBA" id="ARBA00060842"/>
    </source>
</evidence>
<dbReference type="GO" id="GO:0003677">
    <property type="term" value="F:DNA binding"/>
    <property type="evidence" value="ECO:0007669"/>
    <property type="project" value="UniProtKB-KW"/>
</dbReference>
<dbReference type="PROSITE" id="PS01358">
    <property type="entry name" value="ZF_RANBP2_1"/>
    <property type="match status" value="3"/>
</dbReference>
<keyword evidence="14" id="KW-0906">Nuclear pore complex</keyword>
<feature type="compositionally biased region" description="Basic and acidic residues" evidence="22">
    <location>
        <begin position="847"/>
        <end position="859"/>
    </location>
</feature>
<feature type="compositionally biased region" description="Polar residues" evidence="22">
    <location>
        <begin position="1229"/>
        <end position="1240"/>
    </location>
</feature>
<feature type="region of interest" description="Disordered" evidence="22">
    <location>
        <begin position="2120"/>
        <end position="2149"/>
    </location>
</feature>
<feature type="compositionally biased region" description="Polar residues" evidence="22">
    <location>
        <begin position="2051"/>
        <end position="2060"/>
    </location>
</feature>
<name>A0A210QD00_MIZYE</name>
<dbReference type="InterPro" id="IPR011993">
    <property type="entry name" value="PH-like_dom_sf"/>
</dbReference>
<feature type="compositionally biased region" description="Low complexity" evidence="22">
    <location>
        <begin position="2133"/>
        <end position="2149"/>
    </location>
</feature>
<dbReference type="CDD" id="cd13179">
    <property type="entry name" value="RanBD_RanBP1"/>
    <property type="match status" value="1"/>
</dbReference>
<keyword evidence="15" id="KW-0472">Membrane</keyword>
<dbReference type="GO" id="GO:0006913">
    <property type="term" value="P:nucleocytoplasmic transport"/>
    <property type="evidence" value="ECO:0007669"/>
    <property type="project" value="InterPro"/>
</dbReference>
<evidence type="ECO:0000259" key="25">
    <source>
        <dbReference type="PROSITE" id="PS51379"/>
    </source>
</evidence>
<dbReference type="Pfam" id="PF00638">
    <property type="entry name" value="Ran_BP1"/>
    <property type="match status" value="4"/>
</dbReference>
<comment type="subcellular location">
    <subcellularLocation>
        <location evidence="2">Nucleus membrane</location>
    </subcellularLocation>
    <subcellularLocation>
        <location evidence="3">Nucleus</location>
        <location evidence="3">Nuclear pore complex</location>
    </subcellularLocation>
</comment>
<keyword evidence="10" id="KW-0862">Zinc</keyword>
<feature type="region of interest" description="Disordered" evidence="22">
    <location>
        <begin position="1447"/>
        <end position="1467"/>
    </location>
</feature>
<feature type="domain" description="RanBP2-type" evidence="24">
    <location>
        <begin position="1634"/>
        <end position="1663"/>
    </location>
</feature>
<dbReference type="OrthoDB" id="2357150at2759"/>
<dbReference type="SMART" id="SM00160">
    <property type="entry name" value="RanBD"/>
    <property type="match status" value="3"/>
</dbReference>
<evidence type="ECO:0000256" key="2">
    <source>
        <dbReference type="ARBA" id="ARBA00004126"/>
    </source>
</evidence>
<dbReference type="GO" id="GO:0051028">
    <property type="term" value="P:mRNA transport"/>
    <property type="evidence" value="ECO:0007669"/>
    <property type="project" value="UniProtKB-KW"/>
</dbReference>
<evidence type="ECO:0000256" key="8">
    <source>
        <dbReference type="ARBA" id="ARBA00022771"/>
    </source>
</evidence>
<feature type="compositionally biased region" description="Low complexity" evidence="22">
    <location>
        <begin position="1774"/>
        <end position="1786"/>
    </location>
</feature>
<sequence>MSTTRRSKKDIDRFISQFPDDQISARGYQVAVLYSEIGEYDLAKKYLTCYMTVRDNLPQAHKLMAQICEGLQEKEQAIACYKRCLELDNSQKGTILKICEVLSSMPPDDAQRIKYWSEKAEKVFPNNPVVFKLKEKILSSSSGTDLDKLEELYSKQLEKNYTDASLHIKLMDLYLTSDRVQAAVNHGIEVERTLAFVQNPAWYKCLIKAFSTHHQREQGSDDIYIHHLFALQNLVSLMMPDHDVVTCATALHQFDQCLFELAKASSQRPKWRAVVTEMEGQIYFLSALVLFKRAQKGQVLWKDASFFATVCLLLSSQYPAIDVKAAWYLQLKQHNRKFFDRIHKIGAYRHSQGGYLVLGMTRSDVSRLQHIKQQLKTPRAREVFYDTLFTLREMRDRKDKSYILNSDSFHKVPVVVPSKAVVAQYDKDVLLLYGDNLHVLVWQALQSYNTRDTTQPYYGMDLYSKLPYTSTALTNGSPESLSQVDVQAFFCAAVRCAAVAYEDQNKSFRPDSYRPHFLPACLSQSLCSKVQSDWWQAMFKFSVGTPRDNFAKLRLAIQQGLETIRLVGAHGIGLTLVTHLAQTFDKWTQTLKQDGSSDPTKSEALEGRAVFYWKEAMQMLKRLEKNLPYRYPKERLFVDGNQINLDAGQIADLKEQATFSLAVLDMREGQYEEAKEKFETSKKPMATYYLAQIYRILANKVSSDDPGGSDQKKALLERSLDMLYQALDRIQGDPEHELHKEIPNTLDEVVSLLERMQMPTGTSLIDSISVNNNADNSLNDDTPSFSTPTSFHTTPGVEQNGTPISRNANVSGSWAGGSIAPLSLFPKDSPSFVASNIIEQSTPAPVQRRESSQHVRPSPERLDARIWALEKKMATLIELQEQSKKHWERTVQDSIRTMQEEMRAEMAQNNDILKEMKEFLASFRGSAAGRFVGPAPFRPPQYYPPQQQSWMPPGNYGYHMSPVPGAPLAPYPGNMGPFPPANRLTPQPPVGPTMNQMSHQNDIVEDDIYHIDGEYYEDDGSQPPPHNMYNEAQLGQEWPFGHRAGLEGKSTITYTPPGQQGQTMPQPGMFANALRGPSLQYTIKQPSMGPMQGPRLPTSQQPTQPLPGPGFFSFPQSSAAMFNPQDPTYQMTSRSGIVIPPASQPSALMAVLTRSPTSDVTTTTVSMPPNVLATSCMQAQSNMAQTNKDSLFEGKPVSICQPQSMVSLGQTSTPSSVPLFTSLMAASKSPDTSDIHQSPLRSAEVPSGTSSGPRMDSLNLTPFTDFASLTKSSSQSGMFRPTSTGVQKSPMTSPVKSSGRHDDDVVEEYEPKVDFKPIIDLPDLVEIKTGEEEEEKLFGERAKLFRYDPDINQWKERGIGEIKLLRHRSTGQVRVLMRREQVLKLCANHKLTTAMKLVPMANSDRAWCWTAMDYAEGELKTERLAVRFKSPDQANLFKETFEECQKKIQKQEQKPPSSSITAEKKEKHIKGPTSLAEMFKPPADSWECEACYVSNKADIQKCVACNTPRPGAKPAAVAQTKNKEASNLAATGQTLRELFRPEEGSWECNGCYVSNKPDVQKCVACQALKPGLKSSDVKSSPASSGFKFGVSSGGGFKFGKAPAESETKTTPSVSKPAAGGKPGQQSLSEMFRPASGNWECEGCYVSNKADVQKCVACSTLKPGLKPEDVKPAAPFSVGQTGFKFGAPATSGFKFGIPSTASDKETKSTPVTASTEPTSAGFMFGQTEAFSFKKTETASLPSNTSTTAGGAGGFKFNMATPVSISSEQISTTTASSTTLLSTQSKTTPGIGSGIAPAQPSAKSTTFGATQEGFNFNLGKTSTDLPQQASSDSTAAPATFSFPTESGPMSSGFSFKTTTEPKTPESKQSTMSSGFQFTFTPGAQGKSPGVASPKSPETDYYQNKEGEDDHIYFEPIVALPEAVSIVTGEEEDEVLFEHRAKLYRFDKKEWKERGLGNVKILYNRDTEKSRLLMRREQILKVCCHHYITPDLMLKPMPKTDGKAFIWFAMDFSDETPNMEQFSIRFKSSEVARKFADAFDIAREKSGNQVAEPESSQAPSVARSSEVKSPSVPDKTQDVVFVGEEKATKEQIAEARKYMLPDHFYLYLSREPCRGCRGCTDSMPGDPAIKPKDNITTSKSSGDTSGKSEAVTSSVFGSGEGAGSGLFGGLSADKVFGAISTSGTPSFGPLFGVSSTSGTPSSGPIFGASSTSGTPSFGPVFGASSTSGTPSSGPIFGASSTSGTPSSGPIFGASSTSGTPSSGPVFGASSTSGTPSSDPVLGAKPSSQSTDGIFSTPATGKLLGSLPSTKASSTGGLFGSIPATTIPPTGGLFGSTPTTAASSSKGLFGSVPHTSSFGTQSTASASETSSTPKDSGDHSVSPGGTVFGGQTTDSAAEFSFSLLAAQSGSENAFKKDANKPFSWSGAGKQLFGVKSQDGGTHDGDGEDEVVEGHDPHFEPIVALPDLVEIKTGEEDFDALFSIRAQLFRFDKDVSQWKEKGRGEMKILQQHATGKIRLLLRREQIFKLACNHWLTPDLAFKPLNTSEVAWCWTSQDFSENEPRVEQLAVKFKTIEIANKFKLIIDNCQAEMRENLTQDKTPIQVSEVSSVESREADTTQSTKEQEEEENENEEEDDDDDDEDDDDDDDDDDDEEMILFEKRATMYAKENDKWKILGMGQLKVLYDEDVNGNRITMETDEKITVCNHLLIKESILKVNKKSKNCDWSPIDFSTDDPVRREFRAQFSSETVLEEFERFFKQGQTLAVDSDLSERDIMMTSPREIVYPEVHAHNAGTED</sequence>
<dbReference type="InterPro" id="IPR045256">
    <property type="entry name" value="RanBP1_RanBD"/>
</dbReference>
<dbReference type="PANTHER" id="PTHR23138">
    <property type="entry name" value="RAN BINDING PROTEIN"/>
    <property type="match status" value="1"/>
</dbReference>
<dbReference type="FunFam" id="2.30.29.30:FF:000018">
    <property type="entry name" value="E3 SUMO-protein ligase RanBP2"/>
    <property type="match status" value="3"/>
</dbReference>
<feature type="compositionally biased region" description="Low complexity" evidence="22">
    <location>
        <begin position="2356"/>
        <end position="2368"/>
    </location>
</feature>
<keyword evidence="4" id="KW-0813">Transport</keyword>
<feature type="region of interest" description="Disordered" evidence="22">
    <location>
        <begin position="1271"/>
        <end position="1303"/>
    </location>
</feature>
<dbReference type="STRING" id="6573.A0A210QD00"/>
<dbReference type="SMART" id="SM00028">
    <property type="entry name" value="TPR"/>
    <property type="match status" value="1"/>
</dbReference>
<evidence type="ECO:0000256" key="21">
    <source>
        <dbReference type="PROSITE-ProRule" id="PRU00322"/>
    </source>
</evidence>
<dbReference type="PROSITE" id="PS50196">
    <property type="entry name" value="RANBD1"/>
    <property type="match status" value="4"/>
</dbReference>
<keyword evidence="8 21" id="KW-0863">Zinc-finger</keyword>
<evidence type="ECO:0000256" key="4">
    <source>
        <dbReference type="ARBA" id="ARBA00022448"/>
    </source>
</evidence>
<feature type="domain" description="RanBP2-type" evidence="24">
    <location>
        <begin position="1542"/>
        <end position="1571"/>
    </location>
</feature>
<comment type="similarity">
    <text evidence="17">Belongs to the NUP153 family.</text>
</comment>
<feature type="compositionally biased region" description="Polar residues" evidence="22">
    <location>
        <begin position="796"/>
        <end position="809"/>
    </location>
</feature>
<feature type="compositionally biased region" description="Acidic residues" evidence="22">
    <location>
        <begin position="2620"/>
        <end position="2647"/>
    </location>
</feature>
<evidence type="ECO:0000259" key="24">
    <source>
        <dbReference type="PROSITE" id="PS50199"/>
    </source>
</evidence>
<feature type="region of interest" description="Disordered" evidence="22">
    <location>
        <begin position="2429"/>
        <end position="2451"/>
    </location>
</feature>
<dbReference type="InterPro" id="IPR000156">
    <property type="entry name" value="Ran_bind_dom"/>
</dbReference>
<dbReference type="GO" id="GO:0015031">
    <property type="term" value="P:protein transport"/>
    <property type="evidence" value="ECO:0007669"/>
    <property type="project" value="UniProtKB-KW"/>
</dbReference>
<keyword evidence="11" id="KW-0653">Protein transport</keyword>
<feature type="compositionally biased region" description="Polar residues" evidence="22">
    <location>
        <begin position="1271"/>
        <end position="1296"/>
    </location>
</feature>
<dbReference type="SUPFAM" id="SSF48452">
    <property type="entry name" value="TPR-like"/>
    <property type="match status" value="1"/>
</dbReference>
<feature type="region of interest" description="Disordered" evidence="22">
    <location>
        <begin position="1228"/>
        <end position="1255"/>
    </location>
</feature>
<dbReference type="PANTHER" id="PTHR23138:SF179">
    <property type="entry name" value="NUCLEAR PORE COMPLEX PROTEIN"/>
    <property type="match status" value="1"/>
</dbReference>
<feature type="region of interest" description="Disordered" evidence="22">
    <location>
        <begin position="2043"/>
        <end position="2075"/>
    </location>
</feature>
<proteinExistence type="inferred from homology"/>
<feature type="domain" description="RanBP2-type" evidence="24">
    <location>
        <begin position="1482"/>
        <end position="1511"/>
    </location>
</feature>
<feature type="region of interest" description="Disordered" evidence="22">
    <location>
        <begin position="1774"/>
        <end position="1897"/>
    </location>
</feature>
<dbReference type="InterPro" id="IPR036443">
    <property type="entry name" value="Znf_RanBP2_sf"/>
</dbReference>
<feature type="region of interest" description="Disordered" evidence="22">
    <location>
        <begin position="840"/>
        <end position="859"/>
    </location>
</feature>
<dbReference type="SUPFAM" id="SSF50729">
    <property type="entry name" value="PH domain-like"/>
    <property type="match status" value="4"/>
</dbReference>
<dbReference type="InterPro" id="IPR001876">
    <property type="entry name" value="Znf_RanBP2"/>
</dbReference>
<reference evidence="26 27" key="1">
    <citation type="journal article" date="2017" name="Nat. Ecol. Evol.">
        <title>Scallop genome provides insights into evolution of bilaterian karyotype and development.</title>
        <authorList>
            <person name="Wang S."/>
            <person name="Zhang J."/>
            <person name="Jiao W."/>
            <person name="Li J."/>
            <person name="Xun X."/>
            <person name="Sun Y."/>
            <person name="Guo X."/>
            <person name="Huan P."/>
            <person name="Dong B."/>
            <person name="Zhang L."/>
            <person name="Hu X."/>
            <person name="Sun X."/>
            <person name="Wang J."/>
            <person name="Zhao C."/>
            <person name="Wang Y."/>
            <person name="Wang D."/>
            <person name="Huang X."/>
            <person name="Wang R."/>
            <person name="Lv J."/>
            <person name="Li Y."/>
            <person name="Zhang Z."/>
            <person name="Liu B."/>
            <person name="Lu W."/>
            <person name="Hui Y."/>
            <person name="Liang J."/>
            <person name="Zhou Z."/>
            <person name="Hou R."/>
            <person name="Li X."/>
            <person name="Liu Y."/>
            <person name="Li H."/>
            <person name="Ning X."/>
            <person name="Lin Y."/>
            <person name="Zhao L."/>
            <person name="Xing Q."/>
            <person name="Dou J."/>
            <person name="Li Y."/>
            <person name="Mao J."/>
            <person name="Guo H."/>
            <person name="Dou H."/>
            <person name="Li T."/>
            <person name="Mu C."/>
            <person name="Jiang W."/>
            <person name="Fu Q."/>
            <person name="Fu X."/>
            <person name="Miao Y."/>
            <person name="Liu J."/>
            <person name="Yu Q."/>
            <person name="Li R."/>
            <person name="Liao H."/>
            <person name="Li X."/>
            <person name="Kong Y."/>
            <person name="Jiang Z."/>
            <person name="Chourrout D."/>
            <person name="Li R."/>
            <person name="Bao Z."/>
        </authorList>
    </citation>
    <scope>NUCLEOTIDE SEQUENCE [LARGE SCALE GENOMIC DNA]</scope>
    <source>
        <strain evidence="26 27">PY_sf001</strain>
    </source>
</reference>
<keyword evidence="6" id="KW-0479">Metal-binding</keyword>
<evidence type="ECO:0000256" key="20">
    <source>
        <dbReference type="ARBA" id="ARBA00079437"/>
    </source>
</evidence>
<feature type="domain" description="RanBD1" evidence="23">
    <location>
        <begin position="2453"/>
        <end position="2589"/>
    </location>
</feature>
<feature type="region of interest" description="Disordered" evidence="22">
    <location>
        <begin position="787"/>
        <end position="809"/>
    </location>
</feature>
<evidence type="ECO:0000313" key="26">
    <source>
        <dbReference type="EMBL" id="OWF46598.1"/>
    </source>
</evidence>
<keyword evidence="13" id="KW-0238">DNA-binding</keyword>
<evidence type="ECO:0000259" key="23">
    <source>
        <dbReference type="PROSITE" id="PS50196"/>
    </source>
</evidence>
<dbReference type="Gene3D" id="4.10.1060.10">
    <property type="entry name" value="Zinc finger, RanBP2-type"/>
    <property type="match status" value="3"/>
</dbReference>
<keyword evidence="7" id="KW-0677">Repeat</keyword>